<keyword evidence="4" id="KW-0804">Transcription</keyword>
<dbReference type="SUPFAM" id="SSF52172">
    <property type="entry name" value="CheY-like"/>
    <property type="match status" value="1"/>
</dbReference>
<dbReference type="SUPFAM" id="SSF55785">
    <property type="entry name" value="PYP-like sensor domain (PAS domain)"/>
    <property type="match status" value="1"/>
</dbReference>
<keyword evidence="8" id="KW-0238">DNA-binding</keyword>
<dbReference type="PROSITE" id="PS00688">
    <property type="entry name" value="SIGMA54_INTERACT_3"/>
    <property type="match status" value="1"/>
</dbReference>
<evidence type="ECO:0000256" key="2">
    <source>
        <dbReference type="ARBA" id="ARBA00022840"/>
    </source>
</evidence>
<evidence type="ECO:0000256" key="4">
    <source>
        <dbReference type="ARBA" id="ARBA00023163"/>
    </source>
</evidence>
<dbReference type="Pfam" id="PF25601">
    <property type="entry name" value="AAA_lid_14"/>
    <property type="match status" value="1"/>
</dbReference>
<evidence type="ECO:0000313" key="8">
    <source>
        <dbReference type="EMBL" id="SDO87385.1"/>
    </source>
</evidence>
<dbReference type="InterPro" id="IPR025944">
    <property type="entry name" value="Sigma_54_int_dom_CS"/>
</dbReference>
<dbReference type="Pfam" id="PF13426">
    <property type="entry name" value="PAS_9"/>
    <property type="match status" value="1"/>
</dbReference>
<dbReference type="CDD" id="cd00130">
    <property type="entry name" value="PAS"/>
    <property type="match status" value="1"/>
</dbReference>
<keyword evidence="3" id="KW-0805">Transcription regulation</keyword>
<dbReference type="GO" id="GO:0000160">
    <property type="term" value="P:phosphorelay signal transduction system"/>
    <property type="evidence" value="ECO:0007669"/>
    <property type="project" value="InterPro"/>
</dbReference>
<dbReference type="InterPro" id="IPR002078">
    <property type="entry name" value="Sigma_54_int"/>
</dbReference>
<feature type="modified residue" description="4-aspartylphosphate" evidence="5">
    <location>
        <position position="59"/>
    </location>
</feature>
<dbReference type="InterPro" id="IPR003593">
    <property type="entry name" value="AAA+_ATPase"/>
</dbReference>
<dbReference type="AlphaFoldDB" id="A0A1H0N4F5"/>
<dbReference type="OrthoDB" id="9763792at2"/>
<dbReference type="GO" id="GO:0006355">
    <property type="term" value="P:regulation of DNA-templated transcription"/>
    <property type="evidence" value="ECO:0007669"/>
    <property type="project" value="InterPro"/>
</dbReference>
<dbReference type="Gene3D" id="1.10.10.60">
    <property type="entry name" value="Homeodomain-like"/>
    <property type="match status" value="1"/>
</dbReference>
<proteinExistence type="predicted"/>
<dbReference type="CDD" id="cd00009">
    <property type="entry name" value="AAA"/>
    <property type="match status" value="1"/>
</dbReference>
<dbReference type="RefSeq" id="WP_092220847.1">
    <property type="nucleotide sequence ID" value="NZ_FNJI01000007.1"/>
</dbReference>
<dbReference type="Pfam" id="PF00158">
    <property type="entry name" value="Sigma54_activat"/>
    <property type="match status" value="1"/>
</dbReference>
<feature type="domain" description="Sigma-54 factor interaction" evidence="6">
    <location>
        <begin position="272"/>
        <end position="501"/>
    </location>
</feature>
<dbReference type="PANTHER" id="PTHR32071:SF113">
    <property type="entry name" value="ALGINATE BIOSYNTHESIS TRANSCRIPTIONAL REGULATORY PROTEIN ALGB"/>
    <property type="match status" value="1"/>
</dbReference>
<accession>A0A1H0N4F5</accession>
<evidence type="ECO:0000256" key="1">
    <source>
        <dbReference type="ARBA" id="ARBA00022741"/>
    </source>
</evidence>
<name>A0A1H0N4F5_9BACT</name>
<keyword evidence="2" id="KW-0067">ATP-binding</keyword>
<dbReference type="PANTHER" id="PTHR32071">
    <property type="entry name" value="TRANSCRIPTIONAL REGULATORY PROTEIN"/>
    <property type="match status" value="1"/>
</dbReference>
<evidence type="ECO:0000259" key="7">
    <source>
        <dbReference type="PROSITE" id="PS50110"/>
    </source>
</evidence>
<evidence type="ECO:0000259" key="6">
    <source>
        <dbReference type="PROSITE" id="PS50045"/>
    </source>
</evidence>
<dbReference type="GO" id="GO:0043565">
    <property type="term" value="F:sequence-specific DNA binding"/>
    <property type="evidence" value="ECO:0007669"/>
    <property type="project" value="InterPro"/>
</dbReference>
<dbReference type="InterPro" id="IPR002197">
    <property type="entry name" value="HTH_Fis"/>
</dbReference>
<dbReference type="Pfam" id="PF00072">
    <property type="entry name" value="Response_reg"/>
    <property type="match status" value="1"/>
</dbReference>
<dbReference type="InterPro" id="IPR058031">
    <property type="entry name" value="AAA_lid_NorR"/>
</dbReference>
<dbReference type="InterPro" id="IPR011006">
    <property type="entry name" value="CheY-like_superfamily"/>
</dbReference>
<keyword evidence="5" id="KW-0597">Phosphoprotein</keyword>
<dbReference type="InterPro" id="IPR035965">
    <property type="entry name" value="PAS-like_dom_sf"/>
</dbReference>
<reference evidence="8 9" key="1">
    <citation type="submission" date="2016-10" db="EMBL/GenBank/DDBJ databases">
        <authorList>
            <person name="de Groot N.N."/>
        </authorList>
    </citation>
    <scope>NUCLEOTIDE SEQUENCE [LARGE SCALE GENOMIC DNA]</scope>
    <source>
        <strain evidence="8 9">DSM 12130</strain>
    </source>
</reference>
<sequence>MEIRKGDMHILIVDDEESIRITFEMFLKREGYGNIYTAASLEEALALINETQFDLIISDIVLEGATGTELLKYIKQTGVKCPVVMVTGFPNLDSAAEAVRLGAFDYISKPVNKETLLRFVRQAMKHWCLEREKTKLQRENEKFRRYLEVIFGSVSDAIITVNRKMEIIQLNSTARKWIGKGGGDRVLHLDDLPGELGKACFQDAARAVEKSEMVKEHLVECYKEDGSPRIISLHAAPLQDSIEEFAGAVIVARDITYGPPESRKKRVSFHGFTGSSDLMQKVYDLIENVGRVDTAVLVTGESGTGKELAAAALHAESDRRERSLVKVDCAAMAEDILESELFGHAKGSFTGADRDRAGRLMQADRSTLFLDEIGDISPRMQLRLLRFLQEKTFTPVGRDTPRRVDVRIIAATNVDLKKKVEAGNFREDLYYRLKVVEIELPPLRQRRLDIPQLVHHFLTLFREQIGKNIVNVSDQAMKFLMNYRWPGNVRELRHVIERACVFADSSSLLTEHFPVEIVTAGEGSRDYPEIGAIDSKKMKEPPVQPARSFVSEEATIREALQATGGNKSKAAKLLGMDRSTLYRKMKRYQLPF</sequence>
<dbReference type="PRINTS" id="PR01590">
    <property type="entry name" value="HTHFIS"/>
</dbReference>
<evidence type="ECO:0000256" key="3">
    <source>
        <dbReference type="ARBA" id="ARBA00023015"/>
    </source>
</evidence>
<dbReference type="Gene3D" id="3.30.450.20">
    <property type="entry name" value="PAS domain"/>
    <property type="match status" value="1"/>
</dbReference>
<dbReference type="PROSITE" id="PS50110">
    <property type="entry name" value="RESPONSE_REGULATORY"/>
    <property type="match status" value="1"/>
</dbReference>
<dbReference type="Gene3D" id="3.40.50.300">
    <property type="entry name" value="P-loop containing nucleotide triphosphate hydrolases"/>
    <property type="match status" value="1"/>
</dbReference>
<feature type="domain" description="Response regulatory" evidence="7">
    <location>
        <begin position="9"/>
        <end position="124"/>
    </location>
</feature>
<dbReference type="InterPro" id="IPR027417">
    <property type="entry name" value="P-loop_NTPase"/>
</dbReference>
<dbReference type="Gene3D" id="3.40.50.2300">
    <property type="match status" value="1"/>
</dbReference>
<dbReference type="InterPro" id="IPR009057">
    <property type="entry name" value="Homeodomain-like_sf"/>
</dbReference>
<dbReference type="EMBL" id="FNJI01000007">
    <property type="protein sequence ID" value="SDO87385.1"/>
    <property type="molecule type" value="Genomic_DNA"/>
</dbReference>
<dbReference type="SMART" id="SM00448">
    <property type="entry name" value="REC"/>
    <property type="match status" value="1"/>
</dbReference>
<keyword evidence="9" id="KW-1185">Reference proteome</keyword>
<protein>
    <submittedName>
        <fullName evidence="8">Transcriptional regulator containing PAS, AAA-type ATPase, and DNA-binding Fis domains</fullName>
    </submittedName>
</protein>
<dbReference type="FunFam" id="3.40.50.300:FF:000006">
    <property type="entry name" value="DNA-binding transcriptional regulator NtrC"/>
    <property type="match status" value="1"/>
</dbReference>
<dbReference type="SUPFAM" id="SSF52540">
    <property type="entry name" value="P-loop containing nucleoside triphosphate hydrolases"/>
    <property type="match status" value="1"/>
</dbReference>
<dbReference type="PROSITE" id="PS50045">
    <property type="entry name" value="SIGMA54_INTERACT_4"/>
    <property type="match status" value="1"/>
</dbReference>
<dbReference type="Gene3D" id="1.10.8.60">
    <property type="match status" value="1"/>
</dbReference>
<dbReference type="InterPro" id="IPR000014">
    <property type="entry name" value="PAS"/>
</dbReference>
<dbReference type="Proteomes" id="UP000199073">
    <property type="component" value="Unassembled WGS sequence"/>
</dbReference>
<dbReference type="STRING" id="91360.SAMN05660330_01236"/>
<dbReference type="SUPFAM" id="SSF46689">
    <property type="entry name" value="Homeodomain-like"/>
    <property type="match status" value="1"/>
</dbReference>
<gene>
    <name evidence="8" type="ORF">SAMN05660330_01236</name>
</gene>
<dbReference type="SMART" id="SM00382">
    <property type="entry name" value="AAA"/>
    <property type="match status" value="1"/>
</dbReference>
<dbReference type="GO" id="GO:0005524">
    <property type="term" value="F:ATP binding"/>
    <property type="evidence" value="ECO:0007669"/>
    <property type="project" value="UniProtKB-KW"/>
</dbReference>
<evidence type="ECO:0000256" key="5">
    <source>
        <dbReference type="PROSITE-ProRule" id="PRU00169"/>
    </source>
</evidence>
<keyword evidence="1" id="KW-0547">Nucleotide-binding</keyword>
<organism evidence="8 9">
    <name type="scientific">Desulforhopalus singaporensis</name>
    <dbReference type="NCBI Taxonomy" id="91360"/>
    <lineage>
        <taxon>Bacteria</taxon>
        <taxon>Pseudomonadati</taxon>
        <taxon>Thermodesulfobacteriota</taxon>
        <taxon>Desulfobulbia</taxon>
        <taxon>Desulfobulbales</taxon>
        <taxon>Desulfocapsaceae</taxon>
        <taxon>Desulforhopalus</taxon>
    </lineage>
</organism>
<evidence type="ECO:0000313" key="9">
    <source>
        <dbReference type="Proteomes" id="UP000199073"/>
    </source>
</evidence>
<dbReference type="Pfam" id="PF02954">
    <property type="entry name" value="HTH_8"/>
    <property type="match status" value="1"/>
</dbReference>
<dbReference type="InterPro" id="IPR001789">
    <property type="entry name" value="Sig_transdc_resp-reg_receiver"/>
</dbReference>